<evidence type="ECO:0000256" key="7">
    <source>
        <dbReference type="ARBA" id="ARBA00023002"/>
    </source>
</evidence>
<reference evidence="11" key="1">
    <citation type="submission" date="2025-08" db="UniProtKB">
        <authorList>
            <consortium name="RefSeq"/>
        </authorList>
    </citation>
    <scope>IDENTIFICATION</scope>
    <source>
        <tissue evidence="11">Whole insect</tissue>
    </source>
</reference>
<keyword evidence="4" id="KW-0812">Transmembrane</keyword>
<accession>A0A6P7H5X4</accession>
<dbReference type="InParanoid" id="A0A6P7H5X4"/>
<dbReference type="RefSeq" id="XP_028153113.1">
    <property type="nucleotide sequence ID" value="XM_028297312.1"/>
</dbReference>
<evidence type="ECO:0000256" key="9">
    <source>
        <dbReference type="ARBA" id="ARBA00023136"/>
    </source>
</evidence>
<proteinExistence type="inferred from homology"/>
<protein>
    <submittedName>
        <fullName evidence="11">Acyl-CoA Delta(11) desaturase-like</fullName>
    </submittedName>
</protein>
<dbReference type="GO" id="GO:0005789">
    <property type="term" value="C:endoplasmic reticulum membrane"/>
    <property type="evidence" value="ECO:0007669"/>
    <property type="project" value="TreeGrafter"/>
</dbReference>
<dbReference type="PANTHER" id="PTHR11351">
    <property type="entry name" value="ACYL-COA DESATURASE"/>
    <property type="match status" value="1"/>
</dbReference>
<organism evidence="11">
    <name type="scientific">Diabrotica virgifera virgifera</name>
    <name type="common">western corn rootworm</name>
    <dbReference type="NCBI Taxonomy" id="50390"/>
    <lineage>
        <taxon>Eukaryota</taxon>
        <taxon>Metazoa</taxon>
        <taxon>Ecdysozoa</taxon>
        <taxon>Arthropoda</taxon>
        <taxon>Hexapoda</taxon>
        <taxon>Insecta</taxon>
        <taxon>Pterygota</taxon>
        <taxon>Neoptera</taxon>
        <taxon>Endopterygota</taxon>
        <taxon>Coleoptera</taxon>
        <taxon>Polyphaga</taxon>
        <taxon>Cucujiformia</taxon>
        <taxon>Chrysomeloidea</taxon>
        <taxon>Chrysomelidae</taxon>
        <taxon>Galerucinae</taxon>
        <taxon>Diabroticina</taxon>
        <taxon>Diabroticites</taxon>
        <taxon>Diabrotica</taxon>
    </lineage>
</organism>
<evidence type="ECO:0000256" key="5">
    <source>
        <dbReference type="ARBA" id="ARBA00022832"/>
    </source>
</evidence>
<comment type="subcellular location">
    <subcellularLocation>
        <location evidence="1">Membrane</location>
        <topology evidence="1">Multi-pass membrane protein</topology>
    </subcellularLocation>
</comment>
<evidence type="ECO:0000256" key="4">
    <source>
        <dbReference type="ARBA" id="ARBA00022692"/>
    </source>
</evidence>
<keyword evidence="3" id="KW-0444">Lipid biosynthesis</keyword>
<dbReference type="GO" id="GO:0005506">
    <property type="term" value="F:iron ion binding"/>
    <property type="evidence" value="ECO:0007669"/>
    <property type="project" value="TreeGrafter"/>
</dbReference>
<sequence>VIFILFFWYYSSINPVENPSVALITLGEGWHNYHHTFPWDYKAAELGNYALNGTTAFLDLMAYIGQAYDLKTVSPEMVRKRVARTGDGSYKHGKVPLQNGNAKDHHHTTTIDEGFVWGWDDKDMKVEDIKDATITFKSS</sequence>
<comment type="similarity">
    <text evidence="2">Belongs to the fatty acid desaturase type 1 family.</text>
</comment>
<gene>
    <name evidence="11" type="primary">LOC114346569</name>
</gene>
<keyword evidence="10" id="KW-0275">Fatty acid biosynthesis</keyword>
<evidence type="ECO:0000313" key="11">
    <source>
        <dbReference type="RefSeq" id="XP_028153113.1"/>
    </source>
</evidence>
<evidence type="ECO:0000256" key="1">
    <source>
        <dbReference type="ARBA" id="ARBA00004141"/>
    </source>
</evidence>
<evidence type="ECO:0000256" key="10">
    <source>
        <dbReference type="ARBA" id="ARBA00023160"/>
    </source>
</evidence>
<evidence type="ECO:0000256" key="3">
    <source>
        <dbReference type="ARBA" id="ARBA00022516"/>
    </source>
</evidence>
<dbReference type="PANTHER" id="PTHR11351:SF98">
    <property type="entry name" value="RE43130P"/>
    <property type="match status" value="1"/>
</dbReference>
<keyword evidence="5" id="KW-0276">Fatty acid metabolism</keyword>
<evidence type="ECO:0000256" key="6">
    <source>
        <dbReference type="ARBA" id="ARBA00022989"/>
    </source>
</evidence>
<evidence type="ECO:0000256" key="2">
    <source>
        <dbReference type="ARBA" id="ARBA00009295"/>
    </source>
</evidence>
<keyword evidence="9" id="KW-0472">Membrane</keyword>
<dbReference type="AlphaFoldDB" id="A0A6P7H5X4"/>
<dbReference type="GO" id="GO:0006636">
    <property type="term" value="P:unsaturated fatty acid biosynthetic process"/>
    <property type="evidence" value="ECO:0007669"/>
    <property type="project" value="TreeGrafter"/>
</dbReference>
<name>A0A6P7H5X4_DIAVI</name>
<feature type="non-terminal residue" evidence="11">
    <location>
        <position position="1"/>
    </location>
</feature>
<dbReference type="InterPro" id="IPR015876">
    <property type="entry name" value="Acyl-CoA_DS"/>
</dbReference>
<dbReference type="GO" id="GO:0004768">
    <property type="term" value="F:stearoyl-CoA 9-desaturase activity"/>
    <property type="evidence" value="ECO:0007669"/>
    <property type="project" value="TreeGrafter"/>
</dbReference>
<evidence type="ECO:0000256" key="8">
    <source>
        <dbReference type="ARBA" id="ARBA00023098"/>
    </source>
</evidence>
<keyword evidence="8" id="KW-0443">Lipid metabolism</keyword>
<keyword evidence="6" id="KW-1133">Transmembrane helix</keyword>
<keyword evidence="7" id="KW-0560">Oxidoreductase</keyword>